<proteinExistence type="predicted"/>
<comment type="caution">
    <text evidence="3">The sequence shown here is derived from an EMBL/GenBank/DDBJ whole genome shotgun (WGS) entry which is preliminary data.</text>
</comment>
<evidence type="ECO:0000313" key="3">
    <source>
        <dbReference type="EMBL" id="MBC5658547.1"/>
    </source>
</evidence>
<reference evidence="3" key="1">
    <citation type="submission" date="2020-08" db="EMBL/GenBank/DDBJ databases">
        <title>Genome public.</title>
        <authorList>
            <person name="Liu C."/>
            <person name="Sun Q."/>
        </authorList>
    </citation>
    <scope>NUCLEOTIDE SEQUENCE</scope>
    <source>
        <strain evidence="3">NSJ-68</strain>
    </source>
</reference>
<accession>A0A923LAE3</accession>
<feature type="transmembrane region" description="Helical" evidence="1">
    <location>
        <begin position="158"/>
        <end position="178"/>
    </location>
</feature>
<dbReference type="Pfam" id="PF12164">
    <property type="entry name" value="SporV_AA"/>
    <property type="match status" value="1"/>
</dbReference>
<dbReference type="InterPro" id="IPR021997">
    <property type="entry name" value="SporV_AA"/>
</dbReference>
<evidence type="ECO:0000313" key="4">
    <source>
        <dbReference type="Proteomes" id="UP000649345"/>
    </source>
</evidence>
<dbReference type="EMBL" id="JACOOR010000001">
    <property type="protein sequence ID" value="MBC5658547.1"/>
    <property type="molecule type" value="Genomic_DNA"/>
</dbReference>
<organism evidence="3 4">
    <name type="scientific">Anaerosacchariphilus hominis</name>
    <dbReference type="NCBI Taxonomy" id="2763017"/>
    <lineage>
        <taxon>Bacteria</taxon>
        <taxon>Bacillati</taxon>
        <taxon>Bacillota</taxon>
        <taxon>Clostridia</taxon>
        <taxon>Lachnospirales</taxon>
        <taxon>Lachnospiraceae</taxon>
        <taxon>Anaerosacchariphilus</taxon>
    </lineage>
</organism>
<feature type="transmembrane region" description="Helical" evidence="1">
    <location>
        <begin position="113"/>
        <end position="134"/>
    </location>
</feature>
<keyword evidence="1" id="KW-1133">Transmembrane helix</keyword>
<evidence type="ECO:0000256" key="1">
    <source>
        <dbReference type="SAM" id="Phobius"/>
    </source>
</evidence>
<dbReference type="Gene3D" id="2.60.480.10">
    <property type="entry name" value="eubacterium ventriosum atcc domain"/>
    <property type="match status" value="1"/>
</dbReference>
<keyword evidence="1" id="KW-0472">Membrane</keyword>
<name>A0A923LAE3_9FIRM</name>
<evidence type="ECO:0000259" key="2">
    <source>
        <dbReference type="Pfam" id="PF12164"/>
    </source>
</evidence>
<gene>
    <name evidence="3" type="ORF">H8S44_01940</name>
</gene>
<feature type="domain" description="Stage V sporulation protein AA" evidence="2">
    <location>
        <begin position="11"/>
        <end position="104"/>
    </location>
</feature>
<dbReference type="InterPro" id="IPR038548">
    <property type="entry name" value="SporV_AA_N_sf"/>
</dbReference>
<dbReference type="AlphaFoldDB" id="A0A923LAE3"/>
<dbReference type="Proteomes" id="UP000649345">
    <property type="component" value="Unassembled WGS sequence"/>
</dbReference>
<keyword evidence="4" id="KW-1185">Reference proteome</keyword>
<sequence>MIYGGIRYMSEILYLKPEKNVRTYNRVLTLGEAVEMQCADQTVVNRLKTEKLYAFQDVKSGRHSCAGRTIISILDVVEKIQAVYPNLEIQNLGEMDFVAEYSTKPEEKKLWTFLKVSLVCVLCFFGSAFSIMAFNNDVSTVKLFRQFYTLLTGQTSDGFTVLEFTYSLGLAVGILAFFNHLGGRRLTKEPTPIEVEMRLYEDDVDTTLIKTAARNGVHRKKS</sequence>
<keyword evidence="1" id="KW-0812">Transmembrane</keyword>
<protein>
    <submittedName>
        <fullName evidence="3">Stage V sporulation protein AA</fullName>
    </submittedName>
</protein>